<accession>A0ABM6F2I5</accession>
<feature type="domain" description="Response regulatory" evidence="6">
    <location>
        <begin position="3"/>
        <end position="117"/>
    </location>
</feature>
<evidence type="ECO:0000259" key="7">
    <source>
        <dbReference type="PROSITE" id="PS51755"/>
    </source>
</evidence>
<evidence type="ECO:0000256" key="1">
    <source>
        <dbReference type="ARBA" id="ARBA00023015"/>
    </source>
</evidence>
<dbReference type="PANTHER" id="PTHR48111:SF67">
    <property type="entry name" value="TRANSCRIPTIONAL REGULATORY PROTEIN TCTD"/>
    <property type="match status" value="1"/>
</dbReference>
<gene>
    <name evidence="8" type="ORF">BKK80_05525</name>
</gene>
<dbReference type="SUPFAM" id="SSF52172">
    <property type="entry name" value="CheY-like"/>
    <property type="match status" value="1"/>
</dbReference>
<dbReference type="InterPro" id="IPR036388">
    <property type="entry name" value="WH-like_DNA-bd_sf"/>
</dbReference>
<evidence type="ECO:0000256" key="2">
    <source>
        <dbReference type="ARBA" id="ARBA00023125"/>
    </source>
</evidence>
<dbReference type="Proteomes" id="UP000177515">
    <property type="component" value="Chromosome 1"/>
</dbReference>
<keyword evidence="4" id="KW-0597">Phosphoprotein</keyword>
<dbReference type="Gene3D" id="1.10.10.10">
    <property type="entry name" value="Winged helix-like DNA-binding domain superfamily/Winged helix DNA-binding domain"/>
    <property type="match status" value="1"/>
</dbReference>
<dbReference type="PROSITE" id="PS51755">
    <property type="entry name" value="OMPR_PHOB"/>
    <property type="match status" value="1"/>
</dbReference>
<evidence type="ECO:0000256" key="3">
    <source>
        <dbReference type="ARBA" id="ARBA00023163"/>
    </source>
</evidence>
<dbReference type="EMBL" id="CP017754">
    <property type="protein sequence ID" value="AOZ05328.1"/>
    <property type="molecule type" value="Genomic_DNA"/>
</dbReference>
<dbReference type="RefSeq" id="WP_071011404.1">
    <property type="nucleotide sequence ID" value="NZ_CP017754.1"/>
</dbReference>
<keyword evidence="2 5" id="KW-0238">DNA-binding</keyword>
<dbReference type="Gene3D" id="3.40.50.2300">
    <property type="match status" value="1"/>
</dbReference>
<dbReference type="SMART" id="SM00862">
    <property type="entry name" value="Trans_reg_C"/>
    <property type="match status" value="1"/>
</dbReference>
<dbReference type="InterPro" id="IPR016032">
    <property type="entry name" value="Sig_transdc_resp-reg_C-effctor"/>
</dbReference>
<dbReference type="InterPro" id="IPR039420">
    <property type="entry name" value="WalR-like"/>
</dbReference>
<dbReference type="SUPFAM" id="SSF46894">
    <property type="entry name" value="C-terminal effector domain of the bipartite response regulators"/>
    <property type="match status" value="1"/>
</dbReference>
<feature type="modified residue" description="4-aspartylphosphate" evidence="4">
    <location>
        <position position="52"/>
    </location>
</feature>
<dbReference type="SMART" id="SM00448">
    <property type="entry name" value="REC"/>
    <property type="match status" value="1"/>
</dbReference>
<dbReference type="Pfam" id="PF00072">
    <property type="entry name" value="Response_reg"/>
    <property type="match status" value="1"/>
</dbReference>
<organism evidence="8 9">
    <name type="scientific">Cupriavidus malaysiensis</name>
    <dbReference type="NCBI Taxonomy" id="367825"/>
    <lineage>
        <taxon>Bacteria</taxon>
        <taxon>Pseudomonadati</taxon>
        <taxon>Pseudomonadota</taxon>
        <taxon>Betaproteobacteria</taxon>
        <taxon>Burkholderiales</taxon>
        <taxon>Burkholderiaceae</taxon>
        <taxon>Cupriavidus</taxon>
    </lineage>
</organism>
<dbReference type="Pfam" id="PF00486">
    <property type="entry name" value="Trans_reg_C"/>
    <property type="match status" value="1"/>
</dbReference>
<dbReference type="PANTHER" id="PTHR48111">
    <property type="entry name" value="REGULATOR OF RPOS"/>
    <property type="match status" value="1"/>
</dbReference>
<name>A0ABM6F2I5_9BURK</name>
<sequence>MVSVILLEDEPVLRSELAGYLTECGHRTDAVGTLAEFRQVFSPCDHAIAVIDLGLPDGDGIDLIDWLRAHGRRLGIIVVSARSSTAERVRGLMIGADHYLGKPFDLEELAATVAALGRRLAAGGVSTRWILDVGRRQILPPGEAPICLTAQAFIILRAIAAGRGAPVNRREIVNALSEDYDQYDQRRLDTHVYQLRKAVQAASGMELPIRSARGRGYQFLGEVDIQQP</sequence>
<feature type="DNA-binding region" description="OmpR/PhoB-type" evidence="5">
    <location>
        <begin position="117"/>
        <end position="221"/>
    </location>
</feature>
<dbReference type="CDD" id="cd00383">
    <property type="entry name" value="trans_reg_C"/>
    <property type="match status" value="1"/>
</dbReference>
<proteinExistence type="predicted"/>
<keyword evidence="9" id="KW-1185">Reference proteome</keyword>
<reference evidence="8 9" key="1">
    <citation type="submission" date="2016-10" db="EMBL/GenBank/DDBJ databases">
        <title>Complete genome sequences of three Cupriavidus strains isolated from various Malaysian environments.</title>
        <authorList>
            <person name="Abdullah A.A.-A."/>
            <person name="Shafie N.A.H."/>
            <person name="Lau N.S."/>
        </authorList>
    </citation>
    <scope>NUCLEOTIDE SEQUENCE [LARGE SCALE GENOMIC DNA]</scope>
    <source>
        <strain evidence="8 9">USMAA1020</strain>
    </source>
</reference>
<dbReference type="InterPro" id="IPR001867">
    <property type="entry name" value="OmpR/PhoB-type_DNA-bd"/>
</dbReference>
<keyword evidence="1" id="KW-0805">Transcription regulation</keyword>
<dbReference type="PROSITE" id="PS50110">
    <property type="entry name" value="RESPONSE_REGULATORY"/>
    <property type="match status" value="1"/>
</dbReference>
<evidence type="ECO:0000256" key="5">
    <source>
        <dbReference type="PROSITE-ProRule" id="PRU01091"/>
    </source>
</evidence>
<evidence type="ECO:0008006" key="10">
    <source>
        <dbReference type="Google" id="ProtNLM"/>
    </source>
</evidence>
<feature type="domain" description="OmpR/PhoB-type" evidence="7">
    <location>
        <begin position="117"/>
        <end position="221"/>
    </location>
</feature>
<evidence type="ECO:0000313" key="8">
    <source>
        <dbReference type="EMBL" id="AOZ05328.1"/>
    </source>
</evidence>
<protein>
    <recommendedName>
        <fullName evidence="10">DNA-binding response regulator</fullName>
    </recommendedName>
</protein>
<evidence type="ECO:0000256" key="4">
    <source>
        <dbReference type="PROSITE-ProRule" id="PRU00169"/>
    </source>
</evidence>
<dbReference type="InterPro" id="IPR011006">
    <property type="entry name" value="CheY-like_superfamily"/>
</dbReference>
<evidence type="ECO:0000313" key="9">
    <source>
        <dbReference type="Proteomes" id="UP000177515"/>
    </source>
</evidence>
<dbReference type="InterPro" id="IPR001789">
    <property type="entry name" value="Sig_transdc_resp-reg_receiver"/>
</dbReference>
<evidence type="ECO:0000259" key="6">
    <source>
        <dbReference type="PROSITE" id="PS50110"/>
    </source>
</evidence>
<keyword evidence="3" id="KW-0804">Transcription</keyword>